<keyword evidence="10" id="KW-1185">Reference proteome</keyword>
<dbReference type="InterPro" id="IPR001406">
    <property type="entry name" value="PsdUridine_synth_TruA"/>
</dbReference>
<evidence type="ECO:0000313" key="8">
    <source>
        <dbReference type="EMBL" id="RMX65210.1"/>
    </source>
</evidence>
<keyword evidence="3 6" id="KW-0413">Isomerase</keyword>
<dbReference type="GO" id="GO:0003723">
    <property type="term" value="F:RNA binding"/>
    <property type="evidence" value="ECO:0007669"/>
    <property type="project" value="InterPro"/>
</dbReference>
<evidence type="ECO:0000313" key="10">
    <source>
        <dbReference type="Proteomes" id="UP000282087"/>
    </source>
</evidence>
<protein>
    <recommendedName>
        <fullName evidence="6">tRNA pseudouridine synthase</fullName>
        <ecNumber evidence="6">5.4.99.12</ecNumber>
    </recommendedName>
</protein>
<dbReference type="PANTHER" id="PTHR11142">
    <property type="entry name" value="PSEUDOURIDYLATE SYNTHASE"/>
    <property type="match status" value="1"/>
</dbReference>
<dbReference type="EMBL" id="QLLG01000261">
    <property type="protein sequence ID" value="RMX65210.1"/>
    <property type="molecule type" value="Genomic_DNA"/>
</dbReference>
<dbReference type="Gene3D" id="3.30.70.580">
    <property type="entry name" value="Pseudouridine synthase I, catalytic domain, N-terminal subdomain"/>
    <property type="match status" value="1"/>
</dbReference>
<evidence type="ECO:0000313" key="9">
    <source>
        <dbReference type="EMBL" id="RQM15854.1"/>
    </source>
</evidence>
<evidence type="ECO:0000313" key="11">
    <source>
        <dbReference type="Proteomes" id="UP000286097"/>
    </source>
</evidence>
<dbReference type="EMBL" id="QKXF01000141">
    <property type="protein sequence ID" value="RQM15854.1"/>
    <property type="molecule type" value="Genomic_DNA"/>
</dbReference>
<dbReference type="EC" id="5.4.99.12" evidence="6"/>
<dbReference type="GO" id="GO:0031119">
    <property type="term" value="P:tRNA pseudouridine synthesis"/>
    <property type="evidence" value="ECO:0007669"/>
    <property type="project" value="TreeGrafter"/>
</dbReference>
<dbReference type="VEuPathDB" id="FungiDB:DD237_005861"/>
<accession>A0A3M6VLK0</accession>
<dbReference type="OrthoDB" id="271910at2759"/>
<comment type="caution">
    <text evidence="8">The sequence shown here is derived from an EMBL/GenBank/DDBJ whole genome shotgun (WGS) entry which is preliminary data.</text>
</comment>
<dbReference type="AlphaFoldDB" id="A0A3M6VLK0"/>
<evidence type="ECO:0000256" key="2">
    <source>
        <dbReference type="ARBA" id="ARBA00022694"/>
    </source>
</evidence>
<evidence type="ECO:0000256" key="6">
    <source>
        <dbReference type="RuleBase" id="RU003792"/>
    </source>
</evidence>
<dbReference type="PANTHER" id="PTHR11142:SF0">
    <property type="entry name" value="TRNA PSEUDOURIDINE SYNTHASE-LIKE 1"/>
    <property type="match status" value="1"/>
</dbReference>
<dbReference type="PIRSF" id="PIRSF001430">
    <property type="entry name" value="tRNA_psdUrid_synth"/>
    <property type="match status" value="1"/>
</dbReference>
<dbReference type="Proteomes" id="UP000286097">
    <property type="component" value="Unassembled WGS sequence"/>
</dbReference>
<dbReference type="GO" id="GO:0160147">
    <property type="term" value="F:tRNA pseudouridine(38-40) synthase activity"/>
    <property type="evidence" value="ECO:0007669"/>
    <property type="project" value="UniProtKB-EC"/>
</dbReference>
<evidence type="ECO:0000256" key="1">
    <source>
        <dbReference type="ARBA" id="ARBA00009375"/>
    </source>
</evidence>
<feature type="domain" description="Pseudouridine synthase I TruA alpha/beta" evidence="7">
    <location>
        <begin position="31"/>
        <end position="117"/>
    </location>
</feature>
<organism evidence="8 10">
    <name type="scientific">Peronospora effusa</name>
    <dbReference type="NCBI Taxonomy" id="542832"/>
    <lineage>
        <taxon>Eukaryota</taxon>
        <taxon>Sar</taxon>
        <taxon>Stramenopiles</taxon>
        <taxon>Oomycota</taxon>
        <taxon>Peronosporomycetes</taxon>
        <taxon>Peronosporales</taxon>
        <taxon>Peronosporaceae</taxon>
        <taxon>Peronospora</taxon>
    </lineage>
</organism>
<dbReference type="InterPro" id="IPR020103">
    <property type="entry name" value="PsdUridine_synth_cat_dom_sf"/>
</dbReference>
<evidence type="ECO:0000259" key="7">
    <source>
        <dbReference type="Pfam" id="PF01416"/>
    </source>
</evidence>
<dbReference type="InterPro" id="IPR020097">
    <property type="entry name" value="PsdUridine_synth_TruA_a/b_dom"/>
</dbReference>
<sequence length="295" mass="33169">MNGRSWPCNIPPSAFLRVDAVGPWIRRRCVVEYDGTNFCGFQAQDQPGVMRTVQEIIEDALHRTTGETKLARLRFASRTDTGVHAQGQVVVLVSRCVETDRVFRDALNTRLPQDVVCRSMFTMTEAQANFDPCVDATCKRYEYELITGGLRPVVHRRNMWHVRKPLDVAKMQLAVSHMMAPPSTKDFSSFTPQKALDGEQSNVCTVSTIELHADKVNERGGVQYEEDVATRIRLVFEGNRFKYKMVRNMVGTIVDVGLGRLKADDIPRILAAKNRAQAGQGAPPQGLTLVWVKYD</sequence>
<feature type="binding site" evidence="5">
    <location>
        <position position="141"/>
    </location>
    <ligand>
        <name>substrate</name>
    </ligand>
</feature>
<dbReference type="Proteomes" id="UP000282087">
    <property type="component" value="Unassembled WGS sequence"/>
</dbReference>
<keyword evidence="2 6" id="KW-0819">tRNA processing</keyword>
<evidence type="ECO:0000256" key="4">
    <source>
        <dbReference type="PIRSR" id="PIRSR001430-1"/>
    </source>
</evidence>
<feature type="domain" description="Pseudouridine synthase I TruA alpha/beta" evidence="7">
    <location>
        <begin position="184"/>
        <end position="295"/>
    </location>
</feature>
<evidence type="ECO:0000256" key="3">
    <source>
        <dbReference type="ARBA" id="ARBA00023235"/>
    </source>
</evidence>
<feature type="active site" description="Nucleophile" evidence="4">
    <location>
        <position position="80"/>
    </location>
</feature>
<dbReference type="STRING" id="542832.A0A3M6VLK0"/>
<comment type="similarity">
    <text evidence="1 6">Belongs to the tRNA pseudouridine synthase TruA family.</text>
</comment>
<dbReference type="InterPro" id="IPR020094">
    <property type="entry name" value="TruA/RsuA/RluB/E/F_N"/>
</dbReference>
<evidence type="ECO:0000256" key="5">
    <source>
        <dbReference type="PIRSR" id="PIRSR001430-2"/>
    </source>
</evidence>
<name>A0A3M6VLK0_9STRA</name>
<reference evidence="10 11" key="1">
    <citation type="submission" date="2018-06" db="EMBL/GenBank/DDBJ databases">
        <title>Comparative genomics of downy mildews reveals potential adaptations to biotrophy.</title>
        <authorList>
            <person name="Fletcher K."/>
            <person name="Klosterman S.J."/>
            <person name="Derevnina L."/>
            <person name="Martin F."/>
            <person name="Koike S."/>
            <person name="Reyes Chin-Wo S."/>
            <person name="Mou B."/>
            <person name="Michelmore R."/>
        </authorList>
    </citation>
    <scope>NUCLEOTIDE SEQUENCE [LARGE SCALE GENOMIC DNA]</scope>
    <source>
        <strain evidence="9 11">R13</strain>
        <strain evidence="8 10">R14</strain>
    </source>
</reference>
<dbReference type="Gene3D" id="3.30.70.660">
    <property type="entry name" value="Pseudouridine synthase I, catalytic domain, C-terminal subdomain"/>
    <property type="match status" value="1"/>
</dbReference>
<gene>
    <name evidence="9" type="ORF">DD237_005861</name>
    <name evidence="8" type="ORF">DD238_005765</name>
</gene>
<comment type="catalytic activity">
    <reaction evidence="6">
        <text>uridine(38/39/40) in tRNA = pseudouridine(38/39/40) in tRNA</text>
        <dbReference type="Rhea" id="RHEA:22376"/>
        <dbReference type="Rhea" id="RHEA-COMP:10085"/>
        <dbReference type="Rhea" id="RHEA-COMP:10087"/>
        <dbReference type="ChEBI" id="CHEBI:65314"/>
        <dbReference type="ChEBI" id="CHEBI:65315"/>
        <dbReference type="EC" id="5.4.99.12"/>
    </reaction>
</comment>
<dbReference type="InterPro" id="IPR020095">
    <property type="entry name" value="PsdUridine_synth_TruA_C"/>
</dbReference>
<dbReference type="CDD" id="cd02570">
    <property type="entry name" value="PseudoU_synth_EcTruA"/>
    <property type="match status" value="1"/>
</dbReference>
<dbReference type="HAMAP" id="MF_00171">
    <property type="entry name" value="TruA"/>
    <property type="match status" value="1"/>
</dbReference>
<dbReference type="Pfam" id="PF01416">
    <property type="entry name" value="PseudoU_synth_1"/>
    <property type="match status" value="2"/>
</dbReference>
<proteinExistence type="inferred from homology"/>
<dbReference type="SUPFAM" id="SSF55120">
    <property type="entry name" value="Pseudouridine synthase"/>
    <property type="match status" value="1"/>
</dbReference>